<dbReference type="RefSeq" id="WP_145924352.1">
    <property type="nucleotide sequence ID" value="NZ_CP014143.1"/>
</dbReference>
<dbReference type="PATRIC" id="fig|1769779.3.peg.1785"/>
<dbReference type="KEGG" id="micc:AUP74_01784"/>
<organism evidence="1 2">
    <name type="scientific">Microbulbifer aggregans</name>
    <dbReference type="NCBI Taxonomy" id="1769779"/>
    <lineage>
        <taxon>Bacteria</taxon>
        <taxon>Pseudomonadati</taxon>
        <taxon>Pseudomonadota</taxon>
        <taxon>Gammaproteobacteria</taxon>
        <taxon>Cellvibrionales</taxon>
        <taxon>Microbulbiferaceae</taxon>
        <taxon>Microbulbifer</taxon>
    </lineage>
</organism>
<protein>
    <recommendedName>
        <fullName evidence="3">Polysaccharide deacetylase</fullName>
    </recommendedName>
</protein>
<dbReference type="OrthoDB" id="8597776at2"/>
<accession>A0A1C9W7W5</accession>
<dbReference type="GO" id="GO:0005975">
    <property type="term" value="P:carbohydrate metabolic process"/>
    <property type="evidence" value="ECO:0007669"/>
    <property type="project" value="InterPro"/>
</dbReference>
<dbReference type="SUPFAM" id="SSF88713">
    <property type="entry name" value="Glycoside hydrolase/deacetylase"/>
    <property type="match status" value="1"/>
</dbReference>
<sequence>MKTLLTLDYELFFGQKTGTPKACLIDATERLLEELNKFDARAVFFVDAAYLVRLRYFAQTKEKASEDYSAVIRQIRNLETQGHQIQLHIHPHWYDTTYDGDNWKIDTRRYRLGDWSREEVGKIITDCTGELNRHLRNKVFAFRAGGWCVQPWQHISRFMKANGITMDCTVYNGGQCLNGPHLFDFSSAPSMGIWKFESEPCRLIRDGSFTELPISSVRVSPLFFWRFALNRLFGDLSVHRTFGDGGAMKSKRSELIRKMVRASNIPVSIDGFKSSLLSENYRRALENGKTHFVAMGHPKALSEFSLGNLRSWLTDVYSRGEKLELLDSPVLTVQREKEVIA</sequence>
<evidence type="ECO:0000313" key="2">
    <source>
        <dbReference type="Proteomes" id="UP000095672"/>
    </source>
</evidence>
<reference evidence="2" key="1">
    <citation type="submission" date="2016-01" db="EMBL/GenBank/DDBJ databases">
        <title>Complete genome sequence of Microbulbifer sp. CCB-MM1, a halophile isolated from Matang Mangrove Forest, Perak.</title>
        <authorList>
            <person name="Moh T.H."/>
            <person name="Dinesh B."/>
            <person name="Lau N.-S."/>
            <person name="Go F."/>
            <person name="Alexander Chong S.-C."/>
        </authorList>
    </citation>
    <scope>NUCLEOTIDE SEQUENCE [LARGE SCALE GENOMIC DNA]</scope>
    <source>
        <strain evidence="2">CCB-MM1</strain>
    </source>
</reference>
<dbReference type="AlphaFoldDB" id="A0A1C9W7W5"/>
<dbReference type="EMBL" id="CP014143">
    <property type="protein sequence ID" value="AOS97215.1"/>
    <property type="molecule type" value="Genomic_DNA"/>
</dbReference>
<evidence type="ECO:0008006" key="3">
    <source>
        <dbReference type="Google" id="ProtNLM"/>
    </source>
</evidence>
<proteinExistence type="predicted"/>
<keyword evidence="2" id="KW-1185">Reference proteome</keyword>
<gene>
    <name evidence="1" type="ORF">AUP74_01784</name>
</gene>
<dbReference type="InterPro" id="IPR011330">
    <property type="entry name" value="Glyco_hydro/deAcase_b/a-brl"/>
</dbReference>
<dbReference type="STRING" id="1769779.AUP74_01784"/>
<name>A0A1C9W7W5_9GAMM</name>
<dbReference type="Proteomes" id="UP000095672">
    <property type="component" value="Chromosome"/>
</dbReference>
<evidence type="ECO:0000313" key="1">
    <source>
        <dbReference type="EMBL" id="AOS97215.1"/>
    </source>
</evidence>
<dbReference type="Gene3D" id="3.20.20.370">
    <property type="entry name" value="Glycoside hydrolase/deacetylase"/>
    <property type="match status" value="1"/>
</dbReference>